<reference evidence="2 3" key="1">
    <citation type="submission" date="2018-11" db="EMBL/GenBank/DDBJ databases">
        <title>Gordonia insulae sp. nov., isolated from an island soil.</title>
        <authorList>
            <person name="Kim Y.S."/>
            <person name="Kim S.B."/>
        </authorList>
    </citation>
    <scope>NUCLEOTIDE SEQUENCE [LARGE SCALE GENOMIC DNA]</scope>
    <source>
        <strain evidence="2 3">MMS17-SY073</strain>
    </source>
</reference>
<name>A0A3G8JSM3_9ACTN</name>
<dbReference type="AlphaFoldDB" id="A0A3G8JSM3"/>
<feature type="transmembrane region" description="Helical" evidence="1">
    <location>
        <begin position="20"/>
        <end position="42"/>
    </location>
</feature>
<accession>A0A3G8JSM3</accession>
<dbReference type="Proteomes" id="UP000271469">
    <property type="component" value="Chromosome"/>
</dbReference>
<evidence type="ECO:0000313" key="2">
    <source>
        <dbReference type="EMBL" id="AZG48077.1"/>
    </source>
</evidence>
<dbReference type="OrthoDB" id="4382212at2"/>
<keyword evidence="3" id="KW-1185">Reference proteome</keyword>
<sequence length="165" mass="18548">MGFVSDQVTPDKPRPVRLRWWFLGWVVLVLLIASGFVIPQLIHRDPCERVIPYATAMGLRLSDDEAVVSCTSYPSFPDSSAKVVVRTASPATRAALLERSEVSEDLERNLVSLNDGPFREEVRRPNLERSEQVYVANRSGGDVLTITYEERKEAGLLLTVWAMET</sequence>
<gene>
    <name evidence="2" type="ORF">D7316_04690</name>
</gene>
<evidence type="ECO:0000313" key="3">
    <source>
        <dbReference type="Proteomes" id="UP000271469"/>
    </source>
</evidence>
<proteinExistence type="predicted"/>
<dbReference type="KEGG" id="gom:D7316_04690"/>
<keyword evidence="1" id="KW-0472">Membrane</keyword>
<evidence type="ECO:0000256" key="1">
    <source>
        <dbReference type="SAM" id="Phobius"/>
    </source>
</evidence>
<organism evidence="2 3">
    <name type="scientific">Gordonia insulae</name>
    <dbReference type="NCBI Taxonomy" id="2420509"/>
    <lineage>
        <taxon>Bacteria</taxon>
        <taxon>Bacillati</taxon>
        <taxon>Actinomycetota</taxon>
        <taxon>Actinomycetes</taxon>
        <taxon>Mycobacteriales</taxon>
        <taxon>Gordoniaceae</taxon>
        <taxon>Gordonia</taxon>
    </lineage>
</organism>
<dbReference type="EMBL" id="CP033972">
    <property type="protein sequence ID" value="AZG48077.1"/>
    <property type="molecule type" value="Genomic_DNA"/>
</dbReference>
<protein>
    <submittedName>
        <fullName evidence="2">Uncharacterized protein</fullName>
    </submittedName>
</protein>
<keyword evidence="1" id="KW-1133">Transmembrane helix</keyword>
<keyword evidence="1" id="KW-0812">Transmembrane</keyword>